<keyword evidence="2" id="KW-1133">Transmembrane helix</keyword>
<comment type="caution">
    <text evidence="4">The sequence shown here is derived from an EMBL/GenBank/DDBJ whole genome shotgun (WGS) entry which is preliminary data.</text>
</comment>
<gene>
    <name evidence="4" type="ORF">J0A69_04540</name>
</gene>
<comment type="similarity">
    <text evidence="1">Belongs to the transglycosylase Slt family.</text>
</comment>
<organism evidence="4 5">
    <name type="scientific">Algoriphagus pacificus</name>
    <dbReference type="NCBI Taxonomy" id="2811234"/>
    <lineage>
        <taxon>Bacteria</taxon>
        <taxon>Pseudomonadati</taxon>
        <taxon>Bacteroidota</taxon>
        <taxon>Cytophagia</taxon>
        <taxon>Cytophagales</taxon>
        <taxon>Cyclobacteriaceae</taxon>
        <taxon>Algoriphagus</taxon>
    </lineage>
</organism>
<dbReference type="Pfam" id="PF01464">
    <property type="entry name" value="SLT"/>
    <property type="match status" value="1"/>
</dbReference>
<protein>
    <submittedName>
        <fullName evidence="4">Lytic transglycosylase domain-containing protein</fullName>
    </submittedName>
</protein>
<dbReference type="PANTHER" id="PTHR37423:SF2">
    <property type="entry name" value="MEMBRANE-BOUND LYTIC MUREIN TRANSGLYCOSYLASE C"/>
    <property type="match status" value="1"/>
</dbReference>
<keyword evidence="2" id="KW-0472">Membrane</keyword>
<keyword evidence="5" id="KW-1185">Reference proteome</keyword>
<keyword evidence="2" id="KW-0812">Transmembrane</keyword>
<feature type="domain" description="Transglycosylase SLT" evidence="3">
    <location>
        <begin position="114"/>
        <end position="213"/>
    </location>
</feature>
<dbReference type="RefSeq" id="WP_206585309.1">
    <property type="nucleotide sequence ID" value="NZ_JAFKCU010000001.1"/>
</dbReference>
<dbReference type="InterPro" id="IPR023346">
    <property type="entry name" value="Lysozyme-like_dom_sf"/>
</dbReference>
<dbReference type="Gene3D" id="1.10.530.10">
    <property type="match status" value="1"/>
</dbReference>
<dbReference type="Proteomes" id="UP000664480">
    <property type="component" value="Unassembled WGS sequence"/>
</dbReference>
<dbReference type="InterPro" id="IPR008258">
    <property type="entry name" value="Transglycosylase_SLT_dom_1"/>
</dbReference>
<evidence type="ECO:0000256" key="2">
    <source>
        <dbReference type="SAM" id="Phobius"/>
    </source>
</evidence>
<dbReference type="EMBL" id="JAFKCU010000001">
    <property type="protein sequence ID" value="MBN7814681.1"/>
    <property type="molecule type" value="Genomic_DNA"/>
</dbReference>
<evidence type="ECO:0000313" key="4">
    <source>
        <dbReference type="EMBL" id="MBN7814681.1"/>
    </source>
</evidence>
<dbReference type="PANTHER" id="PTHR37423">
    <property type="entry name" value="SOLUBLE LYTIC MUREIN TRANSGLYCOSYLASE-RELATED"/>
    <property type="match status" value="1"/>
</dbReference>
<proteinExistence type="inferred from homology"/>
<feature type="transmembrane region" description="Helical" evidence="2">
    <location>
        <begin position="7"/>
        <end position="25"/>
    </location>
</feature>
<evidence type="ECO:0000313" key="5">
    <source>
        <dbReference type="Proteomes" id="UP000664480"/>
    </source>
</evidence>
<dbReference type="CDD" id="cd16894">
    <property type="entry name" value="MltD-like"/>
    <property type="match status" value="1"/>
</dbReference>
<evidence type="ECO:0000256" key="1">
    <source>
        <dbReference type="ARBA" id="ARBA00007734"/>
    </source>
</evidence>
<reference evidence="4 5" key="1">
    <citation type="submission" date="2021-03" db="EMBL/GenBank/DDBJ databases">
        <title>novel species isolated from a fishpond in China.</title>
        <authorList>
            <person name="Lu H."/>
            <person name="Cai Z."/>
        </authorList>
    </citation>
    <scope>NUCLEOTIDE SEQUENCE [LARGE SCALE GENOMIC DNA]</scope>
    <source>
        <strain evidence="4 5">YJ13C</strain>
    </source>
</reference>
<evidence type="ECO:0000259" key="3">
    <source>
        <dbReference type="Pfam" id="PF01464"/>
    </source>
</evidence>
<name>A0ABS3CEU3_9BACT</name>
<sequence>MSKNQLYGIYALLFISLGMAGYAIFKNPQSTTNYVNPIAGENMLQNMPRPSRDTVKLFDLPENLTFAGEKVPLEIADVKERLEREIYVNAYWQSNMILLMKRSTKYIPDIEKILKDQGVPDDFKYLAMAESGLMNVASPAGARGFWQILESTGKEYGLEVSKDVDERYHLEKATIAASKYLKKAHAKFGDWTAVAASYNMGQTGFARRQAEQYLDDYYDLYLNDETSRYMFRILAFKVIFENPDHFGFHLRESDYYQNPTLKAVSVSSDIKNLANWARQQGSSYKDLKLYNPWLRDKDLNVKRGKSYEIMLPESSK</sequence>
<dbReference type="SUPFAM" id="SSF53955">
    <property type="entry name" value="Lysozyme-like"/>
    <property type="match status" value="1"/>
</dbReference>
<accession>A0ABS3CEU3</accession>